<dbReference type="RefSeq" id="WP_183344051.1">
    <property type="nucleotide sequence ID" value="NZ_BLXY01000001.1"/>
</dbReference>
<proteinExistence type="predicted"/>
<dbReference type="Proteomes" id="UP000568888">
    <property type="component" value="Unassembled WGS sequence"/>
</dbReference>
<accession>A0A6V8MQ87</accession>
<name>A0A6V8MQ87_9BACT</name>
<reference evidence="2" key="1">
    <citation type="submission" date="2020-06" db="EMBL/GenBank/DDBJ databases">
        <title>Draft genomic sequecing of Geomonas sp. Red736.</title>
        <authorList>
            <person name="Itoh H."/>
            <person name="Xu Z.X."/>
            <person name="Ushijima N."/>
            <person name="Masuda Y."/>
            <person name="Shiratori Y."/>
            <person name="Senoo K."/>
        </authorList>
    </citation>
    <scope>NUCLEOTIDE SEQUENCE [LARGE SCALE GENOMIC DNA]</scope>
    <source>
        <strain evidence="2">Red736</strain>
    </source>
</reference>
<gene>
    <name evidence="1" type="ORF">GMPD_01350</name>
</gene>
<evidence type="ECO:0000313" key="1">
    <source>
        <dbReference type="EMBL" id="GFO62216.1"/>
    </source>
</evidence>
<dbReference type="NCBIfam" id="NF045727">
    <property type="entry name" value="GSU3529_fam"/>
    <property type="match status" value="1"/>
</dbReference>
<sequence length="83" mass="8868">MGLLDQLRETARSQHDAVGLPAWLVEDILALCAAPSLTEGRTELLGLLLRQVEEFDSYAGAGCFGDSVSAATIEGTLNRLRGH</sequence>
<dbReference type="AlphaFoldDB" id="A0A6V8MQ87"/>
<protein>
    <submittedName>
        <fullName evidence="1">Uncharacterized protein</fullName>
    </submittedName>
</protein>
<comment type="caution">
    <text evidence="1">The sequence shown here is derived from an EMBL/GenBank/DDBJ whole genome shotgun (WGS) entry which is preliminary data.</text>
</comment>
<organism evidence="1 2">
    <name type="scientific">Geomonas paludis</name>
    <dbReference type="NCBI Taxonomy" id="2740185"/>
    <lineage>
        <taxon>Bacteria</taxon>
        <taxon>Pseudomonadati</taxon>
        <taxon>Thermodesulfobacteriota</taxon>
        <taxon>Desulfuromonadia</taxon>
        <taxon>Geobacterales</taxon>
        <taxon>Geobacteraceae</taxon>
        <taxon>Geomonas</taxon>
    </lineage>
</organism>
<evidence type="ECO:0000313" key="2">
    <source>
        <dbReference type="Proteomes" id="UP000568888"/>
    </source>
</evidence>
<dbReference type="EMBL" id="BLXY01000001">
    <property type="protein sequence ID" value="GFO62216.1"/>
    <property type="molecule type" value="Genomic_DNA"/>
</dbReference>